<dbReference type="EMBL" id="CP001810">
    <property type="protein sequence ID" value="ADL34986.1"/>
    <property type="molecule type" value="Genomic_DNA"/>
</dbReference>
<organism evidence="3 4">
    <name type="scientific">Butyrivibrio proteoclasticus (strain ATCC 51982 / DSM 14932 / B316)</name>
    <name type="common">Clostridium proteoclasticum</name>
    <dbReference type="NCBI Taxonomy" id="515622"/>
    <lineage>
        <taxon>Bacteria</taxon>
        <taxon>Bacillati</taxon>
        <taxon>Bacillota</taxon>
        <taxon>Clostridia</taxon>
        <taxon>Lachnospirales</taxon>
        <taxon>Lachnospiraceae</taxon>
        <taxon>Butyrivibrio</taxon>
    </lineage>
</organism>
<reference evidence="3 4" key="1">
    <citation type="journal article" date="2010" name="PLoS ONE">
        <title>The glycobiome of the rumen bacterium Butyrivibrio proteoclasticus B316(T) highlights adaptation to a polysaccharide-rich environment.</title>
        <authorList>
            <person name="Kelly W.J."/>
            <person name="Leahy S.C."/>
            <person name="Altermann E."/>
            <person name="Yeoman C.J."/>
            <person name="Dunne J.C."/>
            <person name="Kong Z."/>
            <person name="Pacheco D.M."/>
            <person name="Li D."/>
            <person name="Noel S.J."/>
            <person name="Moon C.D."/>
            <person name="Cookson A.L."/>
            <person name="Attwood G.T."/>
        </authorList>
    </citation>
    <scope>NUCLEOTIDE SEQUENCE [LARGE SCALE GENOMIC DNA]</scope>
    <source>
        <strain evidence="4">ATCC 51982 / DSM 14932 / B316</strain>
    </source>
</reference>
<dbReference type="HOGENOM" id="CLU_041768_0_0_9"/>
<dbReference type="SUPFAM" id="SSF54534">
    <property type="entry name" value="FKBP-like"/>
    <property type="match status" value="1"/>
</dbReference>
<dbReference type="STRING" id="515622.bpr_I2253"/>
<name>E0RY31_BUTPB</name>
<keyword evidence="1" id="KW-0697">Rotamase</keyword>
<protein>
    <submittedName>
        <fullName evidence="3">Peptidyl-prolyl cis-trans isomerase PpiC-type</fullName>
        <ecNumber evidence="3">5.2.1.8</ecNumber>
    </submittedName>
</protein>
<evidence type="ECO:0000256" key="1">
    <source>
        <dbReference type="PROSITE-ProRule" id="PRU00278"/>
    </source>
</evidence>
<dbReference type="PANTHER" id="PTHR47245">
    <property type="entry name" value="PEPTIDYLPROLYL ISOMERASE"/>
    <property type="match status" value="1"/>
</dbReference>
<gene>
    <name evidence="3" type="ordered locus">bpr_I2253</name>
</gene>
<dbReference type="InterPro" id="IPR046357">
    <property type="entry name" value="PPIase_dom_sf"/>
</dbReference>
<accession>E0RY31</accession>
<evidence type="ECO:0000313" key="3">
    <source>
        <dbReference type="EMBL" id="ADL34986.1"/>
    </source>
</evidence>
<dbReference type="Proteomes" id="UP000001299">
    <property type="component" value="Chromosome 1"/>
</dbReference>
<keyword evidence="4" id="KW-1185">Reference proteome</keyword>
<proteinExistence type="predicted"/>
<dbReference type="AlphaFoldDB" id="E0RY31"/>
<feature type="domain" description="PpiC" evidence="2">
    <location>
        <begin position="184"/>
        <end position="288"/>
    </location>
</feature>
<dbReference type="RefSeq" id="WP_013281639.1">
    <property type="nucleotide sequence ID" value="NC_014387.1"/>
</dbReference>
<dbReference type="InterPro" id="IPR000297">
    <property type="entry name" value="PPIase_PpiC"/>
</dbReference>
<sequence>MDRIATIHIKRISMILIGMILVVSLTACGSLDGTRKVVFTTGFSDDEIFRIEDSVCSIQEIMAYLINTQNGYEGTFGREIWETQTDDGTVAQQLKESILAKVAQIKAMNLLAGEMGIVLDDNELSMAREAAATYYESLTPEEIEAMKGITQEDVFRIYSEYALADKLYDYIIRDINPEISDDEARTITVEQIFLKTYDLNASGEKVPFNDTAKNTVYLKAKSIRNQFLDGASFEELMSEYNEAEESTISFGKGEMEEAYETVAFNLGTDEVSDVVEVNDGYVIIKCVTTFNREETEYNKVRIVAERKREVFGEQYDAYVDTLTKELNEELWDSITVTGDDNVNTSSLWNVYTEYFG</sequence>
<dbReference type="Gene3D" id="3.10.50.40">
    <property type="match status" value="1"/>
</dbReference>
<dbReference type="InterPro" id="IPR050245">
    <property type="entry name" value="PrsA_foldase"/>
</dbReference>
<dbReference type="GO" id="GO:0003755">
    <property type="term" value="F:peptidyl-prolyl cis-trans isomerase activity"/>
    <property type="evidence" value="ECO:0007669"/>
    <property type="project" value="UniProtKB-KW"/>
</dbReference>
<dbReference type="eggNOG" id="COG0760">
    <property type="taxonomic scope" value="Bacteria"/>
</dbReference>
<evidence type="ECO:0000259" key="2">
    <source>
        <dbReference type="PROSITE" id="PS50198"/>
    </source>
</evidence>
<evidence type="ECO:0000313" key="4">
    <source>
        <dbReference type="Proteomes" id="UP000001299"/>
    </source>
</evidence>
<dbReference type="PROSITE" id="PS50198">
    <property type="entry name" value="PPIC_PPIASE_2"/>
    <property type="match status" value="1"/>
</dbReference>
<dbReference type="KEGG" id="bpb:bpr_I2253"/>
<dbReference type="EC" id="5.2.1.8" evidence="3"/>
<dbReference type="PANTHER" id="PTHR47245:SF2">
    <property type="entry name" value="PEPTIDYL-PROLYL CIS-TRANS ISOMERASE HP_0175-RELATED"/>
    <property type="match status" value="1"/>
</dbReference>
<dbReference type="Pfam" id="PF00639">
    <property type="entry name" value="Rotamase"/>
    <property type="match status" value="1"/>
</dbReference>
<dbReference type="PROSITE" id="PS51257">
    <property type="entry name" value="PROKAR_LIPOPROTEIN"/>
    <property type="match status" value="1"/>
</dbReference>
<keyword evidence="1 3" id="KW-0413">Isomerase</keyword>